<organism evidence="1 2">
    <name type="scientific">Streptomyces turgidiscabies</name>
    <dbReference type="NCBI Taxonomy" id="85558"/>
    <lineage>
        <taxon>Bacteria</taxon>
        <taxon>Bacillati</taxon>
        <taxon>Actinomycetota</taxon>
        <taxon>Actinomycetes</taxon>
        <taxon>Kitasatosporales</taxon>
        <taxon>Streptomycetaceae</taxon>
        <taxon>Streptomyces</taxon>
    </lineage>
</organism>
<keyword evidence="2" id="KW-1185">Reference proteome</keyword>
<reference evidence="1 2" key="1">
    <citation type="submission" date="2023-07" db="EMBL/GenBank/DDBJ databases">
        <title>Comparative genomics of wheat-associated soil bacteria to identify genetic determinants of phenazine resistance.</title>
        <authorList>
            <person name="Mouncey N."/>
        </authorList>
    </citation>
    <scope>NUCLEOTIDE SEQUENCE [LARGE SCALE GENOMIC DNA]</scope>
    <source>
        <strain evidence="1 2">W2I16</strain>
    </source>
</reference>
<gene>
    <name evidence="1" type="ORF">QFZ49_007448</name>
</gene>
<sequence>MSYESVNAVVRVSVSVLDVRDTTKAGAGTT</sequence>
<accession>A0ABU0S078</accession>
<comment type="caution">
    <text evidence="1">The sequence shown here is derived from an EMBL/GenBank/DDBJ whole genome shotgun (WGS) entry which is preliminary data.</text>
</comment>
<evidence type="ECO:0000313" key="2">
    <source>
        <dbReference type="Proteomes" id="UP001223072"/>
    </source>
</evidence>
<evidence type="ECO:0000313" key="1">
    <source>
        <dbReference type="EMBL" id="MDQ0937473.1"/>
    </source>
</evidence>
<proteinExistence type="predicted"/>
<protein>
    <submittedName>
        <fullName evidence="1">Uncharacterized protein</fullName>
    </submittedName>
</protein>
<dbReference type="EMBL" id="JAUSZS010000008">
    <property type="protein sequence ID" value="MDQ0937473.1"/>
    <property type="molecule type" value="Genomic_DNA"/>
</dbReference>
<name>A0ABU0S078_9ACTN</name>
<dbReference type="Proteomes" id="UP001223072">
    <property type="component" value="Unassembled WGS sequence"/>
</dbReference>